<protein>
    <submittedName>
        <fullName evidence="1">Uncharacterized protein</fullName>
    </submittedName>
</protein>
<reference evidence="1" key="1">
    <citation type="submission" date="2023-10" db="EMBL/GenBank/DDBJ databases">
        <authorList>
            <person name="Rodriguez Cubillos JULIANA M."/>
            <person name="De Vega J."/>
        </authorList>
    </citation>
    <scope>NUCLEOTIDE SEQUENCE</scope>
</reference>
<evidence type="ECO:0000313" key="1">
    <source>
        <dbReference type="EMBL" id="CAJ2673690.1"/>
    </source>
</evidence>
<keyword evidence="2" id="KW-1185">Reference proteome</keyword>
<dbReference type="EMBL" id="CASHSV030000716">
    <property type="protein sequence ID" value="CAJ2673690.1"/>
    <property type="molecule type" value="Genomic_DNA"/>
</dbReference>
<name>A0ACB0LXS4_TRIPR</name>
<organism evidence="1 2">
    <name type="scientific">Trifolium pratense</name>
    <name type="common">Red clover</name>
    <dbReference type="NCBI Taxonomy" id="57577"/>
    <lineage>
        <taxon>Eukaryota</taxon>
        <taxon>Viridiplantae</taxon>
        <taxon>Streptophyta</taxon>
        <taxon>Embryophyta</taxon>
        <taxon>Tracheophyta</taxon>
        <taxon>Spermatophyta</taxon>
        <taxon>Magnoliopsida</taxon>
        <taxon>eudicotyledons</taxon>
        <taxon>Gunneridae</taxon>
        <taxon>Pentapetalae</taxon>
        <taxon>rosids</taxon>
        <taxon>fabids</taxon>
        <taxon>Fabales</taxon>
        <taxon>Fabaceae</taxon>
        <taxon>Papilionoideae</taxon>
        <taxon>50 kb inversion clade</taxon>
        <taxon>NPAAA clade</taxon>
        <taxon>Hologalegina</taxon>
        <taxon>IRL clade</taxon>
        <taxon>Trifolieae</taxon>
        <taxon>Trifolium</taxon>
    </lineage>
</organism>
<accession>A0ACB0LXS4</accession>
<gene>
    <name evidence="1" type="ORF">MILVUS5_LOCUS37114</name>
</gene>
<comment type="caution">
    <text evidence="1">The sequence shown here is derived from an EMBL/GenBank/DDBJ whole genome shotgun (WGS) entry which is preliminary data.</text>
</comment>
<evidence type="ECO:0000313" key="2">
    <source>
        <dbReference type="Proteomes" id="UP001177021"/>
    </source>
</evidence>
<proteinExistence type="predicted"/>
<sequence>MRRVSIELEILGRHQHPDLTMPFLKAVAEIVKASKREACLLPPQAESFSTDVRSTISNAKETTQGLAFLVRTAVSDFAVFFTLSTGLQLFSLQEFRESE</sequence>
<dbReference type="Proteomes" id="UP001177021">
    <property type="component" value="Unassembled WGS sequence"/>
</dbReference>